<feature type="domain" description="IPT/TIG" evidence="13">
    <location>
        <begin position="560"/>
        <end position="644"/>
    </location>
</feature>
<feature type="compositionally biased region" description="Low complexity" evidence="12">
    <location>
        <begin position="245"/>
        <end position="270"/>
    </location>
</feature>
<dbReference type="Pfam" id="PF16423">
    <property type="entry name" value="COE1_HLH"/>
    <property type="match status" value="1"/>
</dbReference>
<feature type="compositionally biased region" description="Basic residues" evidence="12">
    <location>
        <begin position="125"/>
        <end position="137"/>
    </location>
</feature>
<feature type="compositionally biased region" description="Low complexity" evidence="12">
    <location>
        <begin position="169"/>
        <end position="186"/>
    </location>
</feature>
<evidence type="ECO:0000313" key="15">
    <source>
        <dbReference type="WBParaSite" id="SRDH1_67200.2"/>
    </source>
</evidence>
<feature type="compositionally biased region" description="Low complexity" evidence="12">
    <location>
        <begin position="999"/>
        <end position="1021"/>
    </location>
</feature>
<dbReference type="InterPro" id="IPR038173">
    <property type="entry name" value="COE_DBD_sf"/>
</dbReference>
<feature type="compositionally biased region" description="Polar residues" evidence="12">
    <location>
        <begin position="29"/>
        <end position="40"/>
    </location>
</feature>
<feature type="region of interest" description="Disordered" evidence="12">
    <location>
        <begin position="122"/>
        <end position="142"/>
    </location>
</feature>
<organism evidence="14 15">
    <name type="scientific">Schistosoma rodhaini</name>
    <dbReference type="NCBI Taxonomy" id="6188"/>
    <lineage>
        <taxon>Eukaryota</taxon>
        <taxon>Metazoa</taxon>
        <taxon>Spiralia</taxon>
        <taxon>Lophotrochozoa</taxon>
        <taxon>Platyhelminthes</taxon>
        <taxon>Trematoda</taxon>
        <taxon>Digenea</taxon>
        <taxon>Strigeidida</taxon>
        <taxon>Schistosomatoidea</taxon>
        <taxon>Schistosomatidae</taxon>
        <taxon>Schistosoma</taxon>
    </lineage>
</organism>
<dbReference type="GO" id="GO:0006355">
    <property type="term" value="P:regulation of DNA-templated transcription"/>
    <property type="evidence" value="ECO:0007669"/>
    <property type="project" value="InterPro"/>
</dbReference>
<keyword evidence="9 11" id="KW-0804">Transcription</keyword>
<comment type="similarity">
    <text evidence="2 11">Belongs to the COE family.</text>
</comment>
<dbReference type="InterPro" id="IPR014756">
    <property type="entry name" value="Ig_E-set"/>
</dbReference>
<dbReference type="AlphaFoldDB" id="A0AA85FYH9"/>
<dbReference type="GO" id="GO:0008270">
    <property type="term" value="F:zinc ion binding"/>
    <property type="evidence" value="ECO:0007669"/>
    <property type="project" value="UniProtKB-KW"/>
</dbReference>
<dbReference type="InterPro" id="IPR032200">
    <property type="entry name" value="COE_DBD"/>
</dbReference>
<feature type="compositionally biased region" description="Low complexity" evidence="12">
    <location>
        <begin position="913"/>
        <end position="922"/>
    </location>
</feature>
<dbReference type="PANTHER" id="PTHR10747">
    <property type="entry name" value="TRANSCRIPTION FACTOR COE FAMILY MEMBER"/>
    <property type="match status" value="1"/>
</dbReference>
<dbReference type="InterPro" id="IPR003523">
    <property type="entry name" value="Transcription_factor_COE"/>
</dbReference>
<evidence type="ECO:0000256" key="10">
    <source>
        <dbReference type="ARBA" id="ARBA00023242"/>
    </source>
</evidence>
<dbReference type="Pfam" id="PF01833">
    <property type="entry name" value="TIG"/>
    <property type="match status" value="1"/>
</dbReference>
<evidence type="ECO:0000256" key="1">
    <source>
        <dbReference type="ARBA" id="ARBA00004123"/>
    </source>
</evidence>
<sequence length="1266" mass="142821">MATTMSLSNLSTNIDLSSSSSLHGHDGTIQANNHNNSSLDQSITPQLFTQLGTITSSTISRDPSELCTNLNMVDRHITNPNFSSFIQQHSQYSIPNQLTSNSSNYFTQSNTHLSTTNSVDMLQQQHHHHHQPIHHQQQHSELKRDHYEMLDMSTDPTNQFGLVRSWIAQQQQQQQQQQQNRQNSLNHLHHSNPHQNSPECSTSPSDQSNFLINTPNQSHSCLMNSQSQNNNNNPNFNHILSMSPNSLINHNTTNNNSNANNSTNNGTRNGSMVSAYSAVAAVHHLTQMSNQMVGAINGSNNNPNNNPVGCLFDNTAGSMINSHFPFNNRGLSSNQIVTPTRYPHCTPRMEVAWARFEKQPPNNLRKSNFFHFIIALYDQNRHPIEVERAAFIDFVEKDKEPEGEKTNNGIHYRIRLLFANGVQQDQDLYIRLVDSSTKQPIAYEGQDKNPEMCRVLLTHEVMCSRCCERKSCGNRNETPSDPVILDRHFLKFFMKCNQNCLKNAGNPRDMRRFQVAISSTHAIERKLLCISDNMFVHNNSKHGRRIRRTDSIDGVYSTISPVIKALSPNEGWVTGGETITVIGENFFPGLQIVFGSTAVWGELITPHALRVSTPPRHLSGVVEVTLAFKNKTFCKNNPGRFAYIAMTDPTIEYGFQRLCKIIPRHPGDPERLPREIILKRAADLAEALYTMPNRGGIGFRSPHLQLASQSLQPTSSLSSSSIFCANQGEAEEEAEEECHQQHSQHLTDNNQNLNNRCTSSSNNVNNNTSHISLCPNVSSVQMGSMNSFLALTGQNGINFHPYGITTSTTTSAATPSILSSLELNEHRDSLSALHDSRINLHKAFYTFDRKDVDNVLSSGYCCCTTTGTSTTTTIATTTTTTHLIHSSSNSTSIMNDDIIGINQSSPESGTVISNNSSSSNSSGGLESIQSDMNCLDNINHNNSPTNSNNDELHNSLNCHRHHHQRRQQQQSHTHRQSQMNLHRDQHGFGVVVEDDNEEGNTTTTTTTNTNNSNNVNNNNEHLNNHRSCLTLNNKRLKQSNPYTESLNNHHHHHPPPPHHHYHPLKRLRCDWSIEEKHLNESGQQQQHQQQEGIDNLIKIPNHSFQTIPYNIAPFLKHINNEMNYNEKQFNFIPSNLYPPYSISQVNRLDTNHVTNDNDNETNEYNEHKVKTCNNVEQSICPQITSYSKFNKSFSIYEHSRDHHQISLSKSTCRLPSNDLSSMVENKTTDDNSWSGSSYNLQVPSLPPHPPPPHHHQRHRLRLFMNQ</sequence>
<feature type="compositionally biased region" description="Polar residues" evidence="12">
    <location>
        <begin position="901"/>
        <end position="912"/>
    </location>
</feature>
<dbReference type="FunFam" id="1.10.287.4280:FF:000001">
    <property type="entry name" value="transcription factor COE1 isoform X2"/>
    <property type="match status" value="1"/>
</dbReference>
<comment type="subcellular location">
    <subcellularLocation>
        <location evidence="1 11">Nucleus</location>
    </subcellularLocation>
</comment>
<keyword evidence="6 11" id="KW-0862">Zinc</keyword>
<feature type="region of interest" description="Disordered" evidence="12">
    <location>
        <begin position="899"/>
        <end position="979"/>
    </location>
</feature>
<dbReference type="Gene3D" id="2.60.40.3180">
    <property type="entry name" value="Transcription factor COE1, DNA-binding domain"/>
    <property type="match status" value="1"/>
</dbReference>
<dbReference type="FunFam" id="2.60.40.3180:FF:000002">
    <property type="entry name" value="transcription factor COE2 isoform X1"/>
    <property type="match status" value="1"/>
</dbReference>
<evidence type="ECO:0000256" key="4">
    <source>
        <dbReference type="ARBA" id="ARBA00022723"/>
    </source>
</evidence>
<dbReference type="PROSITE" id="PS01345">
    <property type="entry name" value="COE"/>
    <property type="match status" value="1"/>
</dbReference>
<dbReference type="InterPro" id="IPR013783">
    <property type="entry name" value="Ig-like_fold"/>
</dbReference>
<dbReference type="CDD" id="cd11606">
    <property type="entry name" value="COE_DBD"/>
    <property type="match status" value="1"/>
</dbReference>
<dbReference type="InterPro" id="IPR002909">
    <property type="entry name" value="IPT_dom"/>
</dbReference>
<evidence type="ECO:0000256" key="6">
    <source>
        <dbReference type="ARBA" id="ARBA00022833"/>
    </source>
</evidence>
<dbReference type="Pfam" id="PF16422">
    <property type="entry name" value="COE1_DBD"/>
    <property type="match status" value="1"/>
</dbReference>
<keyword evidence="5 11" id="KW-0863">Zinc-finger</keyword>
<feature type="compositionally biased region" description="Polar residues" evidence="12">
    <location>
        <begin position="199"/>
        <end position="223"/>
    </location>
</feature>
<feature type="compositionally biased region" description="Low complexity" evidence="12">
    <location>
        <begin position="937"/>
        <end position="949"/>
    </location>
</feature>
<evidence type="ECO:0000256" key="8">
    <source>
        <dbReference type="ARBA" id="ARBA00023125"/>
    </source>
</evidence>
<accession>A0AA85FYH9</accession>
<keyword evidence="7 11" id="KW-0805">Transcription regulation</keyword>
<evidence type="ECO:0000256" key="9">
    <source>
        <dbReference type="ARBA" id="ARBA00023163"/>
    </source>
</evidence>
<dbReference type="WBParaSite" id="SRDH1_67200.2">
    <property type="protein sequence ID" value="SRDH1_67200.2"/>
    <property type="gene ID" value="SRDH1_67200"/>
</dbReference>
<evidence type="ECO:0000256" key="5">
    <source>
        <dbReference type="ARBA" id="ARBA00022771"/>
    </source>
</evidence>
<dbReference type="Gene3D" id="2.60.40.10">
    <property type="entry name" value="Immunoglobulins"/>
    <property type="match status" value="1"/>
</dbReference>
<keyword evidence="3 11" id="KW-0217">Developmental protein</keyword>
<reference evidence="14" key="1">
    <citation type="submission" date="2022-06" db="EMBL/GenBank/DDBJ databases">
        <authorList>
            <person name="Berger JAMES D."/>
            <person name="Berger JAMES D."/>
        </authorList>
    </citation>
    <scope>NUCLEOTIDE SEQUENCE [LARGE SCALE GENOMIC DNA]</scope>
</reference>
<feature type="compositionally biased region" description="Polar residues" evidence="12">
    <location>
        <begin position="1217"/>
        <end position="1242"/>
    </location>
</feature>
<keyword evidence="8 11" id="KW-0238">DNA-binding</keyword>
<proteinExistence type="inferred from homology"/>
<feature type="compositionally biased region" description="Basic residues" evidence="12">
    <location>
        <begin position="1048"/>
        <end position="1063"/>
    </location>
</feature>
<dbReference type="GO" id="GO:0005634">
    <property type="term" value="C:nucleus"/>
    <property type="evidence" value="ECO:0007669"/>
    <property type="project" value="UniProtKB-SubCell"/>
</dbReference>
<evidence type="ECO:0000256" key="7">
    <source>
        <dbReference type="ARBA" id="ARBA00023015"/>
    </source>
</evidence>
<name>A0AA85FYH9_9TREM</name>
<protein>
    <recommendedName>
        <fullName evidence="13">IPT/TIG domain-containing protein</fullName>
    </recommendedName>
</protein>
<keyword evidence="4 11" id="KW-0479">Metal-binding</keyword>
<evidence type="ECO:0000259" key="13">
    <source>
        <dbReference type="SMART" id="SM00429"/>
    </source>
</evidence>
<feature type="region of interest" description="Disordered" evidence="12">
    <location>
        <begin position="167"/>
        <end position="270"/>
    </location>
</feature>
<evidence type="ECO:0000256" key="12">
    <source>
        <dbReference type="SAM" id="MobiDB-lite"/>
    </source>
</evidence>
<feature type="compositionally biased region" description="Low complexity" evidence="12">
    <location>
        <begin position="224"/>
        <end position="237"/>
    </location>
</feature>
<keyword evidence="14" id="KW-1185">Reference proteome</keyword>
<dbReference type="SUPFAM" id="SSF81296">
    <property type="entry name" value="E set domains"/>
    <property type="match status" value="1"/>
</dbReference>
<dbReference type="Proteomes" id="UP000050792">
    <property type="component" value="Unassembled WGS sequence"/>
</dbReference>
<dbReference type="SMART" id="SM00429">
    <property type="entry name" value="IPT"/>
    <property type="match status" value="1"/>
</dbReference>
<feature type="compositionally biased region" description="Polar residues" evidence="12">
    <location>
        <begin position="923"/>
        <end position="932"/>
    </location>
</feature>
<feature type="region of interest" description="Disordered" evidence="12">
    <location>
        <begin position="1040"/>
        <end position="1063"/>
    </location>
</feature>
<dbReference type="GO" id="GO:0003677">
    <property type="term" value="F:DNA binding"/>
    <property type="evidence" value="ECO:0007669"/>
    <property type="project" value="UniProtKB-KW"/>
</dbReference>
<dbReference type="Gene3D" id="1.10.287.4280">
    <property type="match status" value="1"/>
</dbReference>
<feature type="region of interest" description="Disordered" evidence="12">
    <location>
        <begin position="993"/>
        <end position="1024"/>
    </location>
</feature>
<reference evidence="15" key="2">
    <citation type="submission" date="2023-11" db="UniProtKB">
        <authorList>
            <consortium name="WormBaseParasite"/>
        </authorList>
    </citation>
    <scope>IDENTIFICATION</scope>
</reference>
<evidence type="ECO:0000256" key="2">
    <source>
        <dbReference type="ARBA" id="ARBA00010340"/>
    </source>
</evidence>
<evidence type="ECO:0000256" key="3">
    <source>
        <dbReference type="ARBA" id="ARBA00022473"/>
    </source>
</evidence>
<keyword evidence="10 11" id="KW-0539">Nucleus</keyword>
<dbReference type="InterPro" id="IPR032201">
    <property type="entry name" value="COE_HLH"/>
</dbReference>
<evidence type="ECO:0000313" key="14">
    <source>
        <dbReference type="Proteomes" id="UP000050792"/>
    </source>
</evidence>
<feature type="region of interest" description="Disordered" evidence="12">
    <location>
        <begin position="19"/>
        <end position="40"/>
    </location>
</feature>
<dbReference type="InterPro" id="IPR018350">
    <property type="entry name" value="Transcription_factor_COE_CS"/>
</dbReference>
<evidence type="ECO:0000256" key="11">
    <source>
        <dbReference type="RuleBase" id="RU004489"/>
    </source>
</evidence>
<feature type="region of interest" description="Disordered" evidence="12">
    <location>
        <begin position="1217"/>
        <end position="1257"/>
    </location>
</feature>